<accession>A0A811YHB6</accession>
<dbReference type="GO" id="GO:0032182">
    <property type="term" value="F:ubiquitin-like protein binding"/>
    <property type="evidence" value="ECO:0007669"/>
    <property type="project" value="TreeGrafter"/>
</dbReference>
<name>A0A811YHB6_NYCPR</name>
<evidence type="ECO:0000313" key="4">
    <source>
        <dbReference type="EMBL" id="CAD7676198.1"/>
    </source>
</evidence>
<dbReference type="Proteomes" id="UP000645828">
    <property type="component" value="Unassembled WGS sequence"/>
</dbReference>
<feature type="domain" description="DCUN1" evidence="3">
    <location>
        <begin position="45"/>
        <end position="185"/>
    </location>
</feature>
<gene>
    <name evidence="4" type="ORF">NYPRO_LOCUS8993</name>
</gene>
<comment type="caution">
    <text evidence="4">The sequence shown here is derived from an EMBL/GenBank/DDBJ whole genome shotgun (WGS) entry which is preliminary data.</text>
</comment>
<dbReference type="Gene3D" id="1.10.238.10">
    <property type="entry name" value="EF-hand"/>
    <property type="match status" value="1"/>
</dbReference>
<dbReference type="Gene3D" id="1.10.8.10">
    <property type="entry name" value="DNA helicase RuvA subunit, C-terminal domain"/>
    <property type="match status" value="1"/>
</dbReference>
<keyword evidence="5" id="KW-1185">Reference proteome</keyword>
<organism evidence="4 5">
    <name type="scientific">Nyctereutes procyonoides</name>
    <name type="common">Raccoon dog</name>
    <name type="synonym">Canis procyonoides</name>
    <dbReference type="NCBI Taxonomy" id="34880"/>
    <lineage>
        <taxon>Eukaryota</taxon>
        <taxon>Metazoa</taxon>
        <taxon>Chordata</taxon>
        <taxon>Craniata</taxon>
        <taxon>Vertebrata</taxon>
        <taxon>Euteleostomi</taxon>
        <taxon>Mammalia</taxon>
        <taxon>Eutheria</taxon>
        <taxon>Laurasiatheria</taxon>
        <taxon>Carnivora</taxon>
        <taxon>Caniformia</taxon>
        <taxon>Canidae</taxon>
        <taxon>Nyctereutes</taxon>
    </lineage>
</organism>
<evidence type="ECO:0000256" key="1">
    <source>
        <dbReference type="ARBA" id="ARBA00022786"/>
    </source>
</evidence>
<dbReference type="InterPro" id="IPR014764">
    <property type="entry name" value="DCN-prot"/>
</dbReference>
<reference evidence="4" key="1">
    <citation type="submission" date="2020-12" db="EMBL/GenBank/DDBJ databases">
        <authorList>
            <consortium name="Molecular Ecology Group"/>
        </authorList>
    </citation>
    <scope>NUCLEOTIDE SEQUENCE</scope>
    <source>
        <strain evidence="4">TBG_1078</strain>
    </source>
</reference>
<dbReference type="InterPro" id="IPR005176">
    <property type="entry name" value="PONY_dom"/>
</dbReference>
<evidence type="ECO:0000256" key="2">
    <source>
        <dbReference type="RuleBase" id="RU363131"/>
    </source>
</evidence>
<dbReference type="AlphaFoldDB" id="A0A811YHB6"/>
<sequence>MSKLKSLQKDKICQFMIFTQSSEKTAVSFLFQNDWNLGISVKGSLNRKKLEQLYNRYKNPKDENKIGKDGILQLCDDLALNPTSINVLVVWKFRAATQCKFPKQEFMDGFAFNFAKNPKQNGLDVEVAIAYYTWNVLLDFSTKTGDDIKMKRQGTNWEKTFAEYISDKGLVVFKLCKEFFNSIRR</sequence>
<dbReference type="GO" id="GO:0045116">
    <property type="term" value="P:protein neddylation"/>
    <property type="evidence" value="ECO:0007669"/>
    <property type="project" value="TreeGrafter"/>
</dbReference>
<protein>
    <recommendedName>
        <fullName evidence="2">DCN1-like protein</fullName>
    </recommendedName>
    <alternativeName>
        <fullName evidence="2">Defective in cullin neddylation protein 1-like protein</fullName>
    </alternativeName>
</protein>
<dbReference type="PROSITE" id="PS51229">
    <property type="entry name" value="DCUN1"/>
    <property type="match status" value="1"/>
</dbReference>
<evidence type="ECO:0000259" key="3">
    <source>
        <dbReference type="PROSITE" id="PS51229"/>
    </source>
</evidence>
<dbReference type="FunFam" id="1.10.238.10:FF:000030">
    <property type="entry name" value="DCN1-like protein"/>
    <property type="match status" value="1"/>
</dbReference>
<keyword evidence="1" id="KW-0833">Ubl conjugation pathway</keyword>
<dbReference type="GO" id="GO:0000151">
    <property type="term" value="C:ubiquitin ligase complex"/>
    <property type="evidence" value="ECO:0007669"/>
    <property type="project" value="TreeGrafter"/>
</dbReference>
<dbReference type="PANTHER" id="PTHR12281">
    <property type="entry name" value="RP42 RELATED"/>
    <property type="match status" value="1"/>
</dbReference>
<dbReference type="GO" id="GO:0031624">
    <property type="term" value="F:ubiquitin conjugating enzyme binding"/>
    <property type="evidence" value="ECO:0007669"/>
    <property type="project" value="TreeGrafter"/>
</dbReference>
<dbReference type="EMBL" id="CAJHUB010000676">
    <property type="protein sequence ID" value="CAD7676198.1"/>
    <property type="molecule type" value="Genomic_DNA"/>
</dbReference>
<evidence type="ECO:0000313" key="5">
    <source>
        <dbReference type="Proteomes" id="UP000645828"/>
    </source>
</evidence>
<proteinExistence type="predicted"/>
<dbReference type="Pfam" id="PF14555">
    <property type="entry name" value="UBA_4"/>
    <property type="match status" value="1"/>
</dbReference>
<dbReference type="GO" id="GO:0097602">
    <property type="term" value="F:cullin family protein binding"/>
    <property type="evidence" value="ECO:0007669"/>
    <property type="project" value="TreeGrafter"/>
</dbReference>
<dbReference type="PANTHER" id="PTHR12281:SF10">
    <property type="entry name" value="DCN1-LIKE PROTEIN 1"/>
    <property type="match status" value="1"/>
</dbReference>